<reference evidence="12" key="1">
    <citation type="submission" date="2022-01" db="EMBL/GenBank/DDBJ databases">
        <authorList>
            <person name="King R."/>
        </authorList>
    </citation>
    <scope>NUCLEOTIDE SEQUENCE</scope>
</reference>
<dbReference type="Gene3D" id="3.40.50.300">
    <property type="entry name" value="P-loop containing nucleotide triphosphate hydrolases"/>
    <property type="match status" value="2"/>
</dbReference>
<dbReference type="OrthoDB" id="2020972at2759"/>
<feature type="compositionally biased region" description="Basic and acidic residues" evidence="9">
    <location>
        <begin position="739"/>
        <end position="750"/>
    </location>
</feature>
<evidence type="ECO:0000256" key="5">
    <source>
        <dbReference type="ARBA" id="ARBA00022806"/>
    </source>
</evidence>
<evidence type="ECO:0008006" key="14">
    <source>
        <dbReference type="Google" id="ProtNLM"/>
    </source>
</evidence>
<dbReference type="GO" id="GO:0005524">
    <property type="term" value="F:ATP binding"/>
    <property type="evidence" value="ECO:0007669"/>
    <property type="project" value="UniProtKB-KW"/>
</dbReference>
<dbReference type="InterPro" id="IPR044574">
    <property type="entry name" value="ARIP4-like"/>
</dbReference>
<dbReference type="PANTHER" id="PTHR45797:SF1">
    <property type="entry name" value="HELICASE ARIP4"/>
    <property type="match status" value="1"/>
</dbReference>
<evidence type="ECO:0000256" key="9">
    <source>
        <dbReference type="SAM" id="MobiDB-lite"/>
    </source>
</evidence>
<feature type="region of interest" description="Disordered" evidence="9">
    <location>
        <begin position="1659"/>
        <end position="1682"/>
    </location>
</feature>
<dbReference type="CDD" id="cd18069">
    <property type="entry name" value="DEXHc_ARIP4"/>
    <property type="match status" value="1"/>
</dbReference>
<feature type="compositionally biased region" description="Basic and acidic residues" evidence="9">
    <location>
        <begin position="10"/>
        <end position="20"/>
    </location>
</feature>
<keyword evidence="13" id="KW-1185">Reference proteome</keyword>
<dbReference type="Pfam" id="PF00271">
    <property type="entry name" value="Helicase_C"/>
    <property type="match status" value="1"/>
</dbReference>
<feature type="compositionally biased region" description="Low complexity" evidence="9">
    <location>
        <begin position="1590"/>
        <end position="1607"/>
    </location>
</feature>
<proteinExistence type="inferred from homology"/>
<dbReference type="Pfam" id="PF00176">
    <property type="entry name" value="SNF2-rel_dom"/>
    <property type="match status" value="1"/>
</dbReference>
<evidence type="ECO:0000313" key="13">
    <source>
        <dbReference type="Proteomes" id="UP001153620"/>
    </source>
</evidence>
<feature type="region of interest" description="Disordered" evidence="9">
    <location>
        <begin position="1"/>
        <end position="20"/>
    </location>
</feature>
<dbReference type="CDD" id="cd18793">
    <property type="entry name" value="SF2_C_SNF"/>
    <property type="match status" value="1"/>
</dbReference>
<evidence type="ECO:0000256" key="8">
    <source>
        <dbReference type="ARBA" id="ARBA00023242"/>
    </source>
</evidence>
<evidence type="ECO:0000259" key="11">
    <source>
        <dbReference type="PROSITE" id="PS51194"/>
    </source>
</evidence>
<evidence type="ECO:0000313" key="12">
    <source>
        <dbReference type="EMBL" id="CAG9808002.1"/>
    </source>
</evidence>
<dbReference type="GO" id="GO:0004386">
    <property type="term" value="F:helicase activity"/>
    <property type="evidence" value="ECO:0007669"/>
    <property type="project" value="UniProtKB-KW"/>
</dbReference>
<sequence length="1682" mass="192234">MSSSSPSELEIEHTDNEDPLIHDCEDKIRDFKEVEIEDKFNSVKRKLVSDVHAAKKPKIKEEIENHYSDCEKENHNSPIIEEITREDSKVKEEAQNNEDDENETGNEIEMTEKENKLDEDETDNKNEAISKEKKDKKENEKKFQNLRKNIKDVLDESQLDATTLAAQRQESERLARLQEAQRVVRETQRQIAAEKHANKTQQKVLSLLGDQSNEQNNSTIDLDDPLFEKLSLNPAISITPACKETLQSIQSLISTDDKIPDSDDDDVIIQPQEPIEKSKAVIVDSSSDSDDCIILSDEEEEDEDEDDENNSGEHTNDVYNKHDAEGRVIINIGHNENEPDVFVAPQIAKVIKPHQVGGVRFLYDNIIESIELFEKSTGFGCILAHSMGLGKTLQLVCFCDIFLRHTNSKTVLVIMPINTLQNWNNEFNMWIPSPEDVDKCPLNGECEIRPRNFKIHVLNDSHKSLAMRSKVVLEWKKEGGVLMMGYEMFRLLSLKKVKQKRKKGGINNLENDVTSTEDQDMFDKIYDALVNPGADLIVCDEGHRIKNASASTSLALKQVKTKRRVVLTGYPLQNNLLEYWCMVDFVRPSYLGTKTEFSNMFERPIQNGQCIDSTPQDCKLMRYRAHVLHSLLKGFVQRRSHSVLQKCLPDKTEHILLIRLTPFQRKLYTVFMDEVVRSKKVPNPLKAFAVCCKIWNHPDVLYNFLKKRELDLEIELEENDADRKNEPASNIKKRGRKSKDKDKDKMKQEEQINLSIVKKNDSEEINPIRLEVSKNIPQTASDTFKPPVTPSSNDSAYSSNQSLSSNYEGPNTYNSYSNYQNYDVNNYQNYNYPNGNFSNWNNTNSNSYWQNNYYQPDNFYHPPNSYQPYYGNQQITDTKPLQCNNTTKQEKDNIKVEPSQNLPVDKNPKPILDGGLLADVIQKEAKEQQEKNNTNKEDIADTIVLKNSSRDDGIPYDWAVDLMKDYVPDLIENSPKLEIFLCILNESIKLGDRLLVFSQSLLTLNLLEKFLQRLKIPNSEKCWAKNQSYFRLDGSTAALERERLINEFNSNIDYKLFMVSTRAGSLGINLVGANRVVVFDASWNPCHDTQAICRVYRYGQTKPCYVYRLVVDNCLEKKIYDRQINKQGMADRVIDECNPDAHLSIKEVTSLCYDDGDDPEIKDFTSQCENHHDFVMKKILIDYPKALTKEPFQHESLLIDRKEKKLSQAEKRLAQRGYEMEKQAANKTSFNYNTVGNNYRLFRTPDGTLIQRPVISNTHIPPIPTPNIQNPNQNPAIRAENPRPNRWVPVEVWQSKGIIAQEMTLPQDVSIQTNSADKSKIFLKAGQKIIVLKSPRGICLQLESGKVIAIRASMKTGQPNVPCDLKNSGIPGILEANDAGELQNRKTIVNSDDVIDMTNSDDDDDSNVKSSIKSDFKENQFDSKGVENESNIEILKEDIVFKEKPVYKPNLVHRKPKIMPPPTPVNTTSVTSVVTTSPASQSNQSNIDSQSSSFDTNDYHKWNRFNNKSSTNYSNQAYQDLERTSKSNDHQTSFTNPYNSSNSVTVKSESNDENPTSDPLVANNSSAFHAPPFPNTFMQPPSQYSTHNAYPPYQNNSSNGSNNYNYPSSNYNYYQQPFSNSPRPYLPPHNNYDPQYSFGYNQYPSTQMLPSSYSNTVPTTTATTTMTPSSSNTNYSRWDWNK</sequence>
<dbReference type="GO" id="GO:0005634">
    <property type="term" value="C:nucleus"/>
    <property type="evidence" value="ECO:0007669"/>
    <property type="project" value="UniProtKB-SubCell"/>
</dbReference>
<reference evidence="12" key="2">
    <citation type="submission" date="2022-10" db="EMBL/GenBank/DDBJ databases">
        <authorList>
            <consortium name="ENA_rothamsted_submissions"/>
            <consortium name="culmorum"/>
            <person name="King R."/>
        </authorList>
    </citation>
    <scope>NUCLEOTIDE SEQUENCE</scope>
</reference>
<feature type="domain" description="Helicase C-terminal" evidence="11">
    <location>
        <begin position="976"/>
        <end position="1149"/>
    </location>
</feature>
<feature type="compositionally biased region" description="Basic and acidic residues" evidence="9">
    <location>
        <begin position="123"/>
        <end position="142"/>
    </location>
</feature>
<evidence type="ECO:0000256" key="1">
    <source>
        <dbReference type="ARBA" id="ARBA00004123"/>
    </source>
</evidence>
<feature type="compositionally biased region" description="Acidic residues" evidence="9">
    <location>
        <begin position="296"/>
        <end position="310"/>
    </location>
</feature>
<dbReference type="EMBL" id="OU895879">
    <property type="protein sequence ID" value="CAG9808002.1"/>
    <property type="molecule type" value="Genomic_DNA"/>
</dbReference>
<feature type="compositionally biased region" description="Basic and acidic residues" evidence="9">
    <location>
        <begin position="82"/>
        <end position="94"/>
    </location>
</feature>
<keyword evidence="7" id="KW-0238">DNA-binding</keyword>
<feature type="region of interest" description="Disordered" evidence="9">
    <location>
        <begin position="296"/>
        <end position="318"/>
    </location>
</feature>
<dbReference type="SUPFAM" id="SSF52540">
    <property type="entry name" value="P-loop containing nucleoside triphosphate hydrolases"/>
    <property type="match status" value="2"/>
</dbReference>
<evidence type="ECO:0000256" key="4">
    <source>
        <dbReference type="ARBA" id="ARBA00022801"/>
    </source>
</evidence>
<dbReference type="Gene3D" id="1.20.120.850">
    <property type="entry name" value="SWI2/SNF2 ATPases, N-terminal domain"/>
    <property type="match status" value="1"/>
</dbReference>
<organism evidence="12 13">
    <name type="scientific">Chironomus riparius</name>
    <dbReference type="NCBI Taxonomy" id="315576"/>
    <lineage>
        <taxon>Eukaryota</taxon>
        <taxon>Metazoa</taxon>
        <taxon>Ecdysozoa</taxon>
        <taxon>Arthropoda</taxon>
        <taxon>Hexapoda</taxon>
        <taxon>Insecta</taxon>
        <taxon>Pterygota</taxon>
        <taxon>Neoptera</taxon>
        <taxon>Endopterygota</taxon>
        <taxon>Diptera</taxon>
        <taxon>Nematocera</taxon>
        <taxon>Chironomoidea</taxon>
        <taxon>Chironomidae</taxon>
        <taxon>Chironominae</taxon>
        <taxon>Chironomus</taxon>
    </lineage>
</organism>
<feature type="region of interest" description="Disordered" evidence="9">
    <location>
        <begin position="1394"/>
        <end position="1424"/>
    </location>
</feature>
<dbReference type="InterPro" id="IPR027417">
    <property type="entry name" value="P-loop_NTPase"/>
</dbReference>
<comment type="similarity">
    <text evidence="2">Belongs to the SNF2/RAD54 helicase family.</text>
</comment>
<feature type="compositionally biased region" description="Acidic residues" evidence="9">
    <location>
        <begin position="95"/>
        <end position="106"/>
    </location>
</feature>
<feature type="region of interest" description="Disordered" evidence="9">
    <location>
        <begin position="1523"/>
        <end position="1607"/>
    </location>
</feature>
<feature type="region of interest" description="Disordered" evidence="9">
    <location>
        <begin position="65"/>
        <end position="142"/>
    </location>
</feature>
<dbReference type="Proteomes" id="UP001153620">
    <property type="component" value="Chromosome 3"/>
</dbReference>
<feature type="compositionally biased region" description="Polar residues" evidence="9">
    <location>
        <begin position="1576"/>
        <end position="1588"/>
    </location>
</feature>
<evidence type="ECO:0000256" key="7">
    <source>
        <dbReference type="ARBA" id="ARBA00023125"/>
    </source>
</evidence>
<dbReference type="Gene3D" id="3.40.50.10810">
    <property type="entry name" value="Tandem AAA-ATPase domain"/>
    <property type="match status" value="1"/>
</dbReference>
<dbReference type="PROSITE" id="PS51194">
    <property type="entry name" value="HELICASE_CTER"/>
    <property type="match status" value="1"/>
</dbReference>
<feature type="compositionally biased region" description="Polar residues" evidence="9">
    <location>
        <begin position="1530"/>
        <end position="1567"/>
    </location>
</feature>
<dbReference type="GO" id="GO:0003677">
    <property type="term" value="F:DNA binding"/>
    <property type="evidence" value="ECO:0007669"/>
    <property type="project" value="UniProtKB-KW"/>
</dbReference>
<keyword evidence="4" id="KW-0378">Hydrolase</keyword>
<protein>
    <recommendedName>
        <fullName evidence="14">Helicase ARIP4</fullName>
    </recommendedName>
</protein>
<dbReference type="InterPro" id="IPR001650">
    <property type="entry name" value="Helicase_C-like"/>
</dbReference>
<feature type="region of interest" description="Disordered" evidence="9">
    <location>
        <begin position="1452"/>
        <end position="1493"/>
    </location>
</feature>
<dbReference type="PROSITE" id="PS51192">
    <property type="entry name" value="HELICASE_ATP_BIND_1"/>
    <property type="match status" value="1"/>
</dbReference>
<feature type="region of interest" description="Disordered" evidence="9">
    <location>
        <begin position="720"/>
        <end position="750"/>
    </location>
</feature>
<feature type="region of interest" description="Disordered" evidence="9">
    <location>
        <begin position="272"/>
        <end position="291"/>
    </location>
</feature>
<dbReference type="InterPro" id="IPR049730">
    <property type="entry name" value="SNF2/RAD54-like_C"/>
</dbReference>
<evidence type="ECO:0000256" key="2">
    <source>
        <dbReference type="ARBA" id="ARBA00007025"/>
    </source>
</evidence>
<feature type="compositionally biased region" description="Basic and acidic residues" evidence="9">
    <location>
        <begin position="1412"/>
        <end position="1424"/>
    </location>
</feature>
<dbReference type="InterPro" id="IPR038718">
    <property type="entry name" value="SNF2-like_sf"/>
</dbReference>
<keyword evidence="8" id="KW-0539">Nucleus</keyword>
<feature type="compositionally biased region" description="Acidic residues" evidence="9">
    <location>
        <begin position="1394"/>
        <end position="1405"/>
    </location>
</feature>
<feature type="compositionally biased region" description="Low complexity" evidence="9">
    <location>
        <begin position="1465"/>
        <end position="1493"/>
    </location>
</feature>
<feature type="compositionally biased region" description="Low complexity" evidence="9">
    <location>
        <begin position="1659"/>
        <end position="1676"/>
    </location>
</feature>
<dbReference type="SMART" id="SM00487">
    <property type="entry name" value="DEXDc"/>
    <property type="match status" value="1"/>
</dbReference>
<feature type="region of interest" description="Disordered" evidence="9">
    <location>
        <begin position="770"/>
        <end position="814"/>
    </location>
</feature>
<feature type="domain" description="Helicase ATP-binding" evidence="10">
    <location>
        <begin position="372"/>
        <end position="589"/>
    </location>
</feature>
<feature type="compositionally biased region" description="Low complexity" evidence="9">
    <location>
        <begin position="791"/>
        <end position="814"/>
    </location>
</feature>
<keyword evidence="6" id="KW-0067">ATP-binding</keyword>
<evidence type="ECO:0000256" key="3">
    <source>
        <dbReference type="ARBA" id="ARBA00022741"/>
    </source>
</evidence>
<comment type="subcellular location">
    <subcellularLocation>
        <location evidence="1">Nucleus</location>
    </subcellularLocation>
</comment>
<dbReference type="PANTHER" id="PTHR45797">
    <property type="entry name" value="RAD54-LIKE"/>
    <property type="match status" value="1"/>
</dbReference>
<dbReference type="GO" id="GO:0016887">
    <property type="term" value="F:ATP hydrolysis activity"/>
    <property type="evidence" value="ECO:0007669"/>
    <property type="project" value="InterPro"/>
</dbReference>
<dbReference type="SMART" id="SM00490">
    <property type="entry name" value="HELICc"/>
    <property type="match status" value="1"/>
</dbReference>
<gene>
    <name evidence="12" type="ORF">CHIRRI_LOCUS10848</name>
</gene>
<dbReference type="InterPro" id="IPR044573">
    <property type="entry name" value="ARIP4_DEXHc"/>
</dbReference>
<evidence type="ECO:0000259" key="10">
    <source>
        <dbReference type="PROSITE" id="PS51192"/>
    </source>
</evidence>
<feature type="compositionally biased region" description="Basic and acidic residues" evidence="9">
    <location>
        <begin position="65"/>
        <end position="75"/>
    </location>
</feature>
<name>A0A9N9S2K3_9DIPT</name>
<dbReference type="InterPro" id="IPR000330">
    <property type="entry name" value="SNF2_N"/>
</dbReference>
<evidence type="ECO:0000256" key="6">
    <source>
        <dbReference type="ARBA" id="ARBA00022840"/>
    </source>
</evidence>
<keyword evidence="3" id="KW-0547">Nucleotide-binding</keyword>
<keyword evidence="5" id="KW-0347">Helicase</keyword>
<accession>A0A9N9S2K3</accession>
<dbReference type="InterPro" id="IPR014001">
    <property type="entry name" value="Helicase_ATP-bd"/>
</dbReference>